<evidence type="ECO:0000313" key="2">
    <source>
        <dbReference type="Proteomes" id="UP000032735"/>
    </source>
</evidence>
<reference evidence="1 2" key="1">
    <citation type="submission" date="2013-07" db="EMBL/GenBank/DDBJ databases">
        <authorList>
            <person name="Genoscope - CEA"/>
        </authorList>
    </citation>
    <scope>NUCLEOTIDE SEQUENCE [LARGE SCALE GENOMIC DNA]</scope>
    <source>
        <strain evidence="1 2">G6</strain>
    </source>
</reference>
<gene>
    <name evidence="1" type="ORF">XPG1_2212</name>
</gene>
<dbReference type="HOGENOM" id="CLU_3241665_0_0_6"/>
<dbReference type="AlphaFoldDB" id="A0A068R3M2"/>
<organism evidence="1 2">
    <name type="scientific">Xenorhabdus poinarii G6</name>
    <dbReference type="NCBI Taxonomy" id="1354304"/>
    <lineage>
        <taxon>Bacteria</taxon>
        <taxon>Pseudomonadati</taxon>
        <taxon>Pseudomonadota</taxon>
        <taxon>Gammaproteobacteria</taxon>
        <taxon>Enterobacterales</taxon>
        <taxon>Morganellaceae</taxon>
        <taxon>Xenorhabdus</taxon>
    </lineage>
</organism>
<accession>A0A068R3M2</accession>
<dbReference type="Proteomes" id="UP000032735">
    <property type="component" value="Chromosome"/>
</dbReference>
<dbReference type="KEGG" id="xpo:XPG1_2212"/>
<keyword evidence="2" id="KW-1185">Reference proteome</keyword>
<name>A0A068R3M2_9GAMM</name>
<evidence type="ECO:0000313" key="1">
    <source>
        <dbReference type="EMBL" id="CDG21867.1"/>
    </source>
</evidence>
<sequence>MKSNTITLMIKKFLLEIHNISRLNFDFFFKFLKKHIIQIYIIK</sequence>
<dbReference type="EMBL" id="FO704551">
    <property type="protein sequence ID" value="CDG21867.1"/>
    <property type="molecule type" value="Genomic_DNA"/>
</dbReference>
<protein>
    <submittedName>
        <fullName evidence="1">Uncharacterized protein</fullName>
    </submittedName>
</protein>
<proteinExistence type="predicted"/>